<dbReference type="EMBL" id="JBHTBJ010000013">
    <property type="protein sequence ID" value="MFC7276132.1"/>
    <property type="molecule type" value="Genomic_DNA"/>
</dbReference>
<feature type="domain" description="Pyrrolo-quinoline quinone repeat" evidence="2">
    <location>
        <begin position="124"/>
        <end position="233"/>
    </location>
</feature>
<keyword evidence="4" id="KW-1185">Reference proteome</keyword>
<sequence>MIDLDEVPEHLASTAARPPVPYRALLGALSVVMLALLAGATHPAPQQQPTVIPARLGDTFRLDGDFMYVIGTGGVDSFDEVRDRVITTYRLPAVRMVSRTTVPIPGTVVDVDQASDTVIVGYQLNASGSQATVAYPAGGGPMRWTRSARFVAASEADGIALLSADNGDIAIDLATGQERWRVDRPAAGFLAESGARADGGYPDWLVAFSDARVRSWDARTGRPIASATVPSNHLDGMIWPVSSFLLINAGEGGFEGYHLPGLRPLWHTPVDLRQSWMQTDCGSVICTFRQQRGMSVLDPADGHLLWDSDRWVYARPLGPYLLATADDGGRAALSVLDPATGRVLGDFGAWQGLGVAGDSGLIWGQRAAPGSYQVFYGLLDPADRSVRVLGRADRVSGGCETSAVPPPAPGSPEGATGQRTAGVMVCRLVDASVAVWQLR</sequence>
<dbReference type="InterPro" id="IPR002372">
    <property type="entry name" value="PQQ_rpt_dom"/>
</dbReference>
<dbReference type="SUPFAM" id="SSF50998">
    <property type="entry name" value="Quinoprotein alcohol dehydrogenase-like"/>
    <property type="match status" value="1"/>
</dbReference>
<evidence type="ECO:0000313" key="3">
    <source>
        <dbReference type="EMBL" id="MFC7276132.1"/>
    </source>
</evidence>
<dbReference type="Pfam" id="PF13360">
    <property type="entry name" value="PQQ_2"/>
    <property type="match status" value="1"/>
</dbReference>
<dbReference type="Gene3D" id="2.130.10.10">
    <property type="entry name" value="YVTN repeat-like/Quinoprotein amine dehydrogenase"/>
    <property type="match status" value="1"/>
</dbReference>
<dbReference type="InterPro" id="IPR011047">
    <property type="entry name" value="Quinoprotein_ADH-like_sf"/>
</dbReference>
<evidence type="ECO:0000259" key="2">
    <source>
        <dbReference type="Pfam" id="PF13360"/>
    </source>
</evidence>
<dbReference type="RefSeq" id="WP_378970074.1">
    <property type="nucleotide sequence ID" value="NZ_JBHTBJ010000013.1"/>
</dbReference>
<dbReference type="Proteomes" id="UP001596548">
    <property type="component" value="Unassembled WGS sequence"/>
</dbReference>
<reference evidence="4" key="1">
    <citation type="journal article" date="2019" name="Int. J. Syst. Evol. Microbiol.">
        <title>The Global Catalogue of Microorganisms (GCM) 10K type strain sequencing project: providing services to taxonomists for standard genome sequencing and annotation.</title>
        <authorList>
            <consortium name="The Broad Institute Genomics Platform"/>
            <consortium name="The Broad Institute Genome Sequencing Center for Infectious Disease"/>
            <person name="Wu L."/>
            <person name="Ma J."/>
        </authorList>
    </citation>
    <scope>NUCLEOTIDE SEQUENCE [LARGE SCALE GENOMIC DNA]</scope>
    <source>
        <strain evidence="4">XZYJT-10</strain>
    </source>
</reference>
<organism evidence="3 4">
    <name type="scientific">Paractinoplanes rhizophilus</name>
    <dbReference type="NCBI Taxonomy" id="1416877"/>
    <lineage>
        <taxon>Bacteria</taxon>
        <taxon>Bacillati</taxon>
        <taxon>Actinomycetota</taxon>
        <taxon>Actinomycetes</taxon>
        <taxon>Micromonosporales</taxon>
        <taxon>Micromonosporaceae</taxon>
        <taxon>Paractinoplanes</taxon>
    </lineage>
</organism>
<dbReference type="InterPro" id="IPR015943">
    <property type="entry name" value="WD40/YVTN_repeat-like_dom_sf"/>
</dbReference>
<evidence type="ECO:0000313" key="4">
    <source>
        <dbReference type="Proteomes" id="UP001596548"/>
    </source>
</evidence>
<proteinExistence type="predicted"/>
<accession>A0ABW2HSG6</accession>
<feature type="region of interest" description="Disordered" evidence="1">
    <location>
        <begin position="397"/>
        <end position="417"/>
    </location>
</feature>
<protein>
    <submittedName>
        <fullName evidence="3">PQQ-binding-like beta-propeller repeat protein</fullName>
    </submittedName>
</protein>
<evidence type="ECO:0000256" key="1">
    <source>
        <dbReference type="SAM" id="MobiDB-lite"/>
    </source>
</evidence>
<gene>
    <name evidence="3" type="ORF">ACFQS1_19245</name>
</gene>
<name>A0ABW2HSG6_9ACTN</name>
<comment type="caution">
    <text evidence="3">The sequence shown here is derived from an EMBL/GenBank/DDBJ whole genome shotgun (WGS) entry which is preliminary data.</text>
</comment>